<organism evidence="2 3">
    <name type="scientific">Caerostris darwini</name>
    <dbReference type="NCBI Taxonomy" id="1538125"/>
    <lineage>
        <taxon>Eukaryota</taxon>
        <taxon>Metazoa</taxon>
        <taxon>Ecdysozoa</taxon>
        <taxon>Arthropoda</taxon>
        <taxon>Chelicerata</taxon>
        <taxon>Arachnida</taxon>
        <taxon>Araneae</taxon>
        <taxon>Araneomorphae</taxon>
        <taxon>Entelegynae</taxon>
        <taxon>Araneoidea</taxon>
        <taxon>Araneidae</taxon>
        <taxon>Caerostris</taxon>
    </lineage>
</organism>
<dbReference type="EMBL" id="BPLQ01014694">
    <property type="protein sequence ID" value="GIY82180.1"/>
    <property type="molecule type" value="Genomic_DNA"/>
</dbReference>
<gene>
    <name evidence="2" type="ORF">CDAR_173161</name>
</gene>
<dbReference type="AlphaFoldDB" id="A0AAV4WH67"/>
<dbReference type="Proteomes" id="UP001054837">
    <property type="component" value="Unassembled WGS sequence"/>
</dbReference>
<evidence type="ECO:0000313" key="2">
    <source>
        <dbReference type="EMBL" id="GIY82180.1"/>
    </source>
</evidence>
<proteinExistence type="predicted"/>
<feature type="region of interest" description="Disordered" evidence="1">
    <location>
        <begin position="43"/>
        <end position="78"/>
    </location>
</feature>
<evidence type="ECO:0000256" key="1">
    <source>
        <dbReference type="SAM" id="MobiDB-lite"/>
    </source>
</evidence>
<reference evidence="2 3" key="1">
    <citation type="submission" date="2021-06" db="EMBL/GenBank/DDBJ databases">
        <title>Caerostris darwini draft genome.</title>
        <authorList>
            <person name="Kono N."/>
            <person name="Arakawa K."/>
        </authorList>
    </citation>
    <scope>NUCLEOTIDE SEQUENCE [LARGE SCALE GENOMIC DNA]</scope>
</reference>
<protein>
    <submittedName>
        <fullName evidence="2">Uncharacterized protein</fullName>
    </submittedName>
</protein>
<name>A0AAV4WH67_9ARAC</name>
<comment type="caution">
    <text evidence="2">The sequence shown here is derived from an EMBL/GenBank/DDBJ whole genome shotgun (WGS) entry which is preliminary data.</text>
</comment>
<accession>A0AAV4WH67</accession>
<evidence type="ECO:0000313" key="3">
    <source>
        <dbReference type="Proteomes" id="UP001054837"/>
    </source>
</evidence>
<feature type="compositionally biased region" description="Polar residues" evidence="1">
    <location>
        <begin position="61"/>
        <end position="71"/>
    </location>
</feature>
<feature type="compositionally biased region" description="Basic and acidic residues" evidence="1">
    <location>
        <begin position="47"/>
        <end position="60"/>
    </location>
</feature>
<sequence>MKTITLLSRRVEGVEFSASFASSAQTKPQFMEKYSAIGNAGSMHRRVGSDQEFSRKRDPTANHSIKSSTDVLQVMREK</sequence>
<keyword evidence="3" id="KW-1185">Reference proteome</keyword>